<dbReference type="GO" id="GO:0005829">
    <property type="term" value="C:cytosol"/>
    <property type="evidence" value="ECO:0007669"/>
    <property type="project" value="TreeGrafter"/>
</dbReference>
<dbReference type="InParanoid" id="A0A6C2YQE5"/>
<dbReference type="InterPro" id="IPR046346">
    <property type="entry name" value="Aminoacid_DH-like_N_sf"/>
</dbReference>
<evidence type="ECO:0000256" key="2">
    <source>
        <dbReference type="ARBA" id="ARBA00011738"/>
    </source>
</evidence>
<comment type="function">
    <text evidence="12">Catalyzes the oxidation of 5,10-methylenetetrahydrofolate to 5,10-methenyltetrahydrofolate and then the hydrolysis of 5,10-methenyltetrahydrofolate to 10-formyltetrahydrofolate.</text>
</comment>
<dbReference type="GO" id="GO:0000105">
    <property type="term" value="P:L-histidine biosynthetic process"/>
    <property type="evidence" value="ECO:0007669"/>
    <property type="project" value="UniProtKB-KW"/>
</dbReference>
<dbReference type="FunCoup" id="A0A6C2YQE5">
    <property type="interactions" value="482"/>
</dbReference>
<evidence type="ECO:0000259" key="14">
    <source>
        <dbReference type="Pfam" id="PF02882"/>
    </source>
</evidence>
<comment type="subunit">
    <text evidence="2 12">Homodimer.</text>
</comment>
<keyword evidence="10 12" id="KW-0486">Methionine biosynthesis</keyword>
<evidence type="ECO:0000256" key="7">
    <source>
        <dbReference type="ARBA" id="ARBA00022857"/>
    </source>
</evidence>
<dbReference type="PANTHER" id="PTHR48099:SF5">
    <property type="entry name" value="C-1-TETRAHYDROFOLATE SYNTHASE, CYTOPLASMIC"/>
    <property type="match status" value="1"/>
</dbReference>
<feature type="domain" description="Tetrahydrofolate dehydrogenase/cyclohydrolase NAD(P)-binding" evidence="14">
    <location>
        <begin position="140"/>
        <end position="288"/>
    </location>
</feature>
<dbReference type="PRINTS" id="PR00085">
    <property type="entry name" value="THFDHDRGNASE"/>
</dbReference>
<comment type="similarity">
    <text evidence="12">Belongs to the tetrahydrofolate dehydrogenase/cyclohydrolase family.</text>
</comment>
<dbReference type="Pfam" id="PF02882">
    <property type="entry name" value="THF_DHG_CYH_C"/>
    <property type="match status" value="1"/>
</dbReference>
<dbReference type="EMBL" id="LR593887">
    <property type="protein sequence ID" value="VTS03792.1"/>
    <property type="molecule type" value="Genomic_DNA"/>
</dbReference>
<dbReference type="InterPro" id="IPR020631">
    <property type="entry name" value="THF_DH/CycHdrlase_NAD-bd_dom"/>
</dbReference>
<dbReference type="UniPathway" id="UPA00193"/>
<keyword evidence="11 12" id="KW-0511">Multifunctional enzyme</keyword>
<keyword evidence="5 12" id="KW-0658">Purine biosynthesis</keyword>
<dbReference type="GO" id="GO:0035999">
    <property type="term" value="P:tetrahydrofolate interconversion"/>
    <property type="evidence" value="ECO:0007669"/>
    <property type="project" value="UniProtKB-UniRule"/>
</dbReference>
<evidence type="ECO:0000259" key="13">
    <source>
        <dbReference type="Pfam" id="PF00763"/>
    </source>
</evidence>
<evidence type="ECO:0000256" key="10">
    <source>
        <dbReference type="ARBA" id="ARBA00023167"/>
    </source>
</evidence>
<evidence type="ECO:0000256" key="4">
    <source>
        <dbReference type="ARBA" id="ARBA00022605"/>
    </source>
</evidence>
<keyword evidence="3 12" id="KW-0554">One-carbon metabolism</keyword>
<keyword evidence="6 12" id="KW-0378">Hydrolase</keyword>
<keyword evidence="7 12" id="KW-0521">NADP</keyword>
<dbReference type="Proteomes" id="UP000464378">
    <property type="component" value="Chromosome"/>
</dbReference>
<dbReference type="Gene3D" id="3.40.50.720">
    <property type="entry name" value="NAD(P)-binding Rossmann-like Domain"/>
    <property type="match status" value="1"/>
</dbReference>
<dbReference type="EC" id="3.5.4.9" evidence="12"/>
<dbReference type="CDD" id="cd01080">
    <property type="entry name" value="NAD_bind_m-THF_DH_Cyclohyd"/>
    <property type="match status" value="1"/>
</dbReference>
<evidence type="ECO:0000256" key="6">
    <source>
        <dbReference type="ARBA" id="ARBA00022801"/>
    </source>
</evidence>
<comment type="caution">
    <text evidence="12">Lacks conserved residue(s) required for the propagation of feature annotation.</text>
</comment>
<dbReference type="PANTHER" id="PTHR48099">
    <property type="entry name" value="C-1-TETRAHYDROFOLATE SYNTHASE, CYTOPLASMIC-RELATED"/>
    <property type="match status" value="1"/>
</dbReference>
<dbReference type="EMBL" id="LR586016">
    <property type="protein sequence ID" value="VIP03235.1"/>
    <property type="molecule type" value="Genomic_DNA"/>
</dbReference>
<dbReference type="PROSITE" id="PS00767">
    <property type="entry name" value="THF_DHG_CYH_2"/>
    <property type="match status" value="1"/>
</dbReference>
<dbReference type="FunFam" id="3.40.50.720:FF:000189">
    <property type="entry name" value="Bifunctional protein FolD"/>
    <property type="match status" value="1"/>
</dbReference>
<keyword evidence="8 12" id="KW-0560">Oxidoreductase</keyword>
<dbReference type="EC" id="1.5.1.5" evidence="12"/>
<dbReference type="RefSeq" id="WP_162658321.1">
    <property type="nucleotide sequence ID" value="NZ_LR593887.1"/>
</dbReference>
<evidence type="ECO:0000256" key="8">
    <source>
        <dbReference type="ARBA" id="ARBA00023002"/>
    </source>
</evidence>
<keyword evidence="16" id="KW-1185">Reference proteome</keyword>
<dbReference type="InterPro" id="IPR036291">
    <property type="entry name" value="NAD(P)-bd_dom_sf"/>
</dbReference>
<evidence type="ECO:0000256" key="11">
    <source>
        <dbReference type="ARBA" id="ARBA00023268"/>
    </source>
</evidence>
<dbReference type="GO" id="GO:0004477">
    <property type="term" value="F:methenyltetrahydrofolate cyclohydrolase activity"/>
    <property type="evidence" value="ECO:0007669"/>
    <property type="project" value="UniProtKB-UniRule"/>
</dbReference>
<comment type="pathway">
    <text evidence="1 12">One-carbon metabolism; tetrahydrofolate interconversion.</text>
</comment>
<evidence type="ECO:0000313" key="16">
    <source>
        <dbReference type="Proteomes" id="UP000464378"/>
    </source>
</evidence>
<name>A0A6C2YQE5_9BACT</name>
<dbReference type="KEGG" id="tim:GMBLW1_07250"/>
<keyword evidence="9 12" id="KW-0368">Histidine biosynthesis</keyword>
<reference evidence="15" key="1">
    <citation type="submission" date="2019-04" db="EMBL/GenBank/DDBJ databases">
        <authorList>
            <consortium name="Science for Life Laboratories"/>
        </authorList>
    </citation>
    <scope>NUCLEOTIDE SEQUENCE</scope>
    <source>
        <strain evidence="15">MBLW1</strain>
    </source>
</reference>
<dbReference type="SUPFAM" id="SSF53223">
    <property type="entry name" value="Aminoacid dehydrogenase-like, N-terminal domain"/>
    <property type="match status" value="1"/>
</dbReference>
<evidence type="ECO:0000256" key="12">
    <source>
        <dbReference type="HAMAP-Rule" id="MF_01576"/>
    </source>
</evidence>
<feature type="binding site" evidence="12">
    <location>
        <position position="241"/>
    </location>
    <ligand>
        <name>NADP(+)</name>
        <dbReference type="ChEBI" id="CHEBI:58349"/>
    </ligand>
</feature>
<evidence type="ECO:0000256" key="3">
    <source>
        <dbReference type="ARBA" id="ARBA00022563"/>
    </source>
</evidence>
<dbReference type="SUPFAM" id="SSF51735">
    <property type="entry name" value="NAD(P)-binding Rossmann-fold domains"/>
    <property type="match status" value="1"/>
</dbReference>
<organism evidence="15">
    <name type="scientific">Tuwongella immobilis</name>
    <dbReference type="NCBI Taxonomy" id="692036"/>
    <lineage>
        <taxon>Bacteria</taxon>
        <taxon>Pseudomonadati</taxon>
        <taxon>Planctomycetota</taxon>
        <taxon>Planctomycetia</taxon>
        <taxon>Gemmatales</taxon>
        <taxon>Gemmataceae</taxon>
        <taxon>Tuwongella</taxon>
    </lineage>
</organism>
<dbReference type="GO" id="GO:0006164">
    <property type="term" value="P:purine nucleotide biosynthetic process"/>
    <property type="evidence" value="ECO:0007669"/>
    <property type="project" value="UniProtKB-KW"/>
</dbReference>
<accession>A0A6C2YQE5</accession>
<sequence length="300" mass="31895">MPARVLDGKALAETMRVEIAQQVAAHVALGHRPPGLAAVLVGNVAASRVYVRNKRRACDAAGIRSWLYELPEECSSQQLLDLVAQLNADAQVDGILVQLPLPKQIDEQAVIEAILPDKDVDGFHPDNVGRLTIGIPRFLPCTPYGVQQILQREGIDTAGKRVAILGRSNIVGKPMALILMQKPSKAFPMGGDATVTILHSRSRDLVEQLRQADILIAGIGVAHFVQPEMVKPGAVIIDVGINSLEGKIVGDVAPGVAEIASAMTPVPGGVGPMTITMLLQNTLEAARIHSGLSPRETSVR</sequence>
<proteinExistence type="inferred from homology"/>
<dbReference type="InterPro" id="IPR000672">
    <property type="entry name" value="THF_DH/CycHdrlase"/>
</dbReference>
<keyword evidence="4 12" id="KW-0028">Amino-acid biosynthesis</keyword>
<evidence type="ECO:0000256" key="5">
    <source>
        <dbReference type="ARBA" id="ARBA00022755"/>
    </source>
</evidence>
<dbReference type="FunFam" id="3.40.50.10860:FF:000005">
    <property type="entry name" value="C-1-tetrahydrofolate synthase, cytoplasmic, putative"/>
    <property type="match status" value="1"/>
</dbReference>
<evidence type="ECO:0000256" key="1">
    <source>
        <dbReference type="ARBA" id="ARBA00004777"/>
    </source>
</evidence>
<protein>
    <recommendedName>
        <fullName evidence="12">Bifunctional protein FolD</fullName>
    </recommendedName>
    <domain>
        <recommendedName>
            <fullName evidence="12">Methylenetetrahydrofolate dehydrogenase</fullName>
            <ecNumber evidence="12">1.5.1.5</ecNumber>
        </recommendedName>
    </domain>
    <domain>
        <recommendedName>
            <fullName evidence="12">Methenyltetrahydrofolate cyclohydrolase</fullName>
            <ecNumber evidence="12">3.5.4.9</ecNumber>
        </recommendedName>
    </domain>
</protein>
<dbReference type="Pfam" id="PF00763">
    <property type="entry name" value="THF_DHG_CYH"/>
    <property type="match status" value="1"/>
</dbReference>
<gene>
    <name evidence="12" type="primary">folD</name>
    <name evidence="15" type="ORF">GMBLW1_07250</name>
</gene>
<dbReference type="Gene3D" id="3.40.50.10860">
    <property type="entry name" value="Leucine Dehydrogenase, chain A, domain 1"/>
    <property type="match status" value="1"/>
</dbReference>
<evidence type="ECO:0000256" key="9">
    <source>
        <dbReference type="ARBA" id="ARBA00023102"/>
    </source>
</evidence>
<comment type="catalytic activity">
    <reaction evidence="12">
        <text>(6R)-5,10-methenyltetrahydrofolate + H2O = (6R)-10-formyltetrahydrofolate + H(+)</text>
        <dbReference type="Rhea" id="RHEA:23700"/>
        <dbReference type="ChEBI" id="CHEBI:15377"/>
        <dbReference type="ChEBI" id="CHEBI:15378"/>
        <dbReference type="ChEBI" id="CHEBI:57455"/>
        <dbReference type="ChEBI" id="CHEBI:195366"/>
        <dbReference type="EC" id="3.5.4.9"/>
    </reaction>
</comment>
<evidence type="ECO:0000313" key="15">
    <source>
        <dbReference type="EMBL" id="VIP03235.1"/>
    </source>
</evidence>
<dbReference type="AlphaFoldDB" id="A0A6C2YQE5"/>
<comment type="catalytic activity">
    <reaction evidence="12">
        <text>(6R)-5,10-methylene-5,6,7,8-tetrahydrofolate + NADP(+) = (6R)-5,10-methenyltetrahydrofolate + NADPH</text>
        <dbReference type="Rhea" id="RHEA:22812"/>
        <dbReference type="ChEBI" id="CHEBI:15636"/>
        <dbReference type="ChEBI" id="CHEBI:57455"/>
        <dbReference type="ChEBI" id="CHEBI:57783"/>
        <dbReference type="ChEBI" id="CHEBI:58349"/>
        <dbReference type="EC" id="1.5.1.5"/>
    </reaction>
</comment>
<dbReference type="HAMAP" id="MF_01576">
    <property type="entry name" value="THF_DHG_CYH"/>
    <property type="match status" value="1"/>
</dbReference>
<dbReference type="GO" id="GO:0009086">
    <property type="term" value="P:methionine biosynthetic process"/>
    <property type="evidence" value="ECO:0007669"/>
    <property type="project" value="UniProtKB-KW"/>
</dbReference>
<feature type="binding site" evidence="12">
    <location>
        <begin position="166"/>
        <end position="168"/>
    </location>
    <ligand>
        <name>NADP(+)</name>
        <dbReference type="ChEBI" id="CHEBI:58349"/>
    </ligand>
</feature>
<dbReference type="GO" id="GO:0004488">
    <property type="term" value="F:methylenetetrahydrofolate dehydrogenase (NADP+) activity"/>
    <property type="evidence" value="ECO:0007669"/>
    <property type="project" value="UniProtKB-UniRule"/>
</dbReference>
<dbReference type="InterPro" id="IPR020867">
    <property type="entry name" value="THF_DH/CycHdrlase_CS"/>
</dbReference>
<dbReference type="InterPro" id="IPR020630">
    <property type="entry name" value="THF_DH/CycHdrlase_cat_dom"/>
</dbReference>
<feature type="domain" description="Tetrahydrofolate dehydrogenase/cyclohydrolase catalytic" evidence="13">
    <location>
        <begin position="6"/>
        <end position="121"/>
    </location>
</feature>